<sequence>MSSVIWKSLLAVPAALSVALLSQGSVQASETTSEESTPSLAQIEAYSNEGGNASLDQVTSVSQLTDVRPTDWAFQALQSLVERYGCIVGYPDRTYRGNQALSRYEFAAGLNACLDRISELIAANTADFVKKEDLDALRKLQEEFAAELATLRGRVDALEARTTTLEKQQFSTTTKLNAEVIFAISDTFGNSTVATGDDDNTNTTFSDRVRLNFDSSFTGNDRLRVRLEAKNIVPFSGSLTGTNMTRLSFDDNNDNDFVLDEIYYRFQLGSALRIQVDADNTEFYDALVDPVSVFASSGSGAISRFGRFNPFYRSAASGAGITTEFALSKEFKIQAGYIADDDSNDPGDRNGIFDGNYAAMAQVVFGSGNFKAAAGYKRQYYSGNDVNVSASTGSLTANRPFGSNPASSDSVGASVNFRLGTIDIGGWFGADFVSDINTDDDATVLNGAIYAAFNDLFGKGNRLGLIAGVPPKLTDSDAGNEDDDTSIHLEALYRWRLNDFISITPGFLVIVNPEHNDNNDTQFVGTIRTTFTF</sequence>
<feature type="coiled-coil region" evidence="3">
    <location>
        <begin position="141"/>
        <end position="168"/>
    </location>
</feature>
<dbReference type="InterPro" id="IPR047684">
    <property type="entry name" value="Por_som-like"/>
</dbReference>
<evidence type="ECO:0000256" key="3">
    <source>
        <dbReference type="SAM" id="Coils"/>
    </source>
</evidence>
<dbReference type="NCBIfam" id="NF033921">
    <property type="entry name" value="por_somb"/>
    <property type="match status" value="1"/>
</dbReference>
<dbReference type="GO" id="GO:0015288">
    <property type="term" value="F:porin activity"/>
    <property type="evidence" value="ECO:0007669"/>
    <property type="project" value="InterPro"/>
</dbReference>
<accession>A0A7C3PUG4</accession>
<feature type="chain" id="PRO_5028506460" description="SLH domain-containing protein" evidence="2">
    <location>
        <begin position="29"/>
        <end position="533"/>
    </location>
</feature>
<dbReference type="PROSITE" id="PS51272">
    <property type="entry name" value="SLH"/>
    <property type="match status" value="1"/>
</dbReference>
<dbReference type="InterPro" id="IPR038673">
    <property type="entry name" value="OprB_sf"/>
</dbReference>
<keyword evidence="3" id="KW-0175">Coiled coil</keyword>
<dbReference type="PANTHER" id="PTHR43308:SF1">
    <property type="entry name" value="OUTER MEMBRANE PROTEIN ALPHA"/>
    <property type="match status" value="1"/>
</dbReference>
<proteinExistence type="inferred from homology"/>
<comment type="caution">
    <text evidence="5">The sequence shown here is derived from an EMBL/GenBank/DDBJ whole genome shotgun (WGS) entry which is preliminary data.</text>
</comment>
<dbReference type="InterPro" id="IPR007049">
    <property type="entry name" value="Carb-sel_porin_OprB"/>
</dbReference>
<dbReference type="InterPro" id="IPR051465">
    <property type="entry name" value="Cell_Envelope_Struct_Comp"/>
</dbReference>
<dbReference type="Pfam" id="PF04966">
    <property type="entry name" value="OprB"/>
    <property type="match status" value="1"/>
</dbReference>
<reference evidence="5" key="1">
    <citation type="journal article" date="2020" name="mSystems">
        <title>Genome- and Community-Level Interaction Insights into Carbon Utilization and Element Cycling Functions of Hydrothermarchaeota in Hydrothermal Sediment.</title>
        <authorList>
            <person name="Zhou Z."/>
            <person name="Liu Y."/>
            <person name="Xu W."/>
            <person name="Pan J."/>
            <person name="Luo Z.H."/>
            <person name="Li M."/>
        </authorList>
    </citation>
    <scope>NUCLEOTIDE SEQUENCE [LARGE SCALE GENOMIC DNA]</scope>
    <source>
        <strain evidence="5">SpSt-418</strain>
    </source>
</reference>
<name>A0A7C3PUG4_9CYAN</name>
<dbReference type="AlphaFoldDB" id="A0A7C3PUG4"/>
<dbReference type="PANTHER" id="PTHR43308">
    <property type="entry name" value="OUTER MEMBRANE PROTEIN ALPHA-RELATED"/>
    <property type="match status" value="1"/>
</dbReference>
<organism evidence="5">
    <name type="scientific">Oscillatoriales cyanobacterium SpSt-418</name>
    <dbReference type="NCBI Taxonomy" id="2282169"/>
    <lineage>
        <taxon>Bacteria</taxon>
        <taxon>Bacillati</taxon>
        <taxon>Cyanobacteriota</taxon>
        <taxon>Cyanophyceae</taxon>
        <taxon>Oscillatoriophycideae</taxon>
        <taxon>Oscillatoriales</taxon>
    </lineage>
</organism>
<dbReference type="GO" id="GO:0016020">
    <property type="term" value="C:membrane"/>
    <property type="evidence" value="ECO:0007669"/>
    <property type="project" value="InterPro"/>
</dbReference>
<gene>
    <name evidence="5" type="ORF">ENR64_27900</name>
</gene>
<dbReference type="InterPro" id="IPR001119">
    <property type="entry name" value="SLH_dom"/>
</dbReference>
<protein>
    <recommendedName>
        <fullName evidence="4">SLH domain-containing protein</fullName>
    </recommendedName>
</protein>
<keyword evidence="2" id="KW-0732">Signal</keyword>
<feature type="domain" description="SLH" evidence="4">
    <location>
        <begin position="60"/>
        <end position="124"/>
    </location>
</feature>
<evidence type="ECO:0000256" key="1">
    <source>
        <dbReference type="ARBA" id="ARBA00008769"/>
    </source>
</evidence>
<dbReference type="Pfam" id="PF00395">
    <property type="entry name" value="SLH"/>
    <property type="match status" value="1"/>
</dbReference>
<comment type="similarity">
    <text evidence="1 2">Belongs to the OprB family.</text>
</comment>
<feature type="signal peptide" evidence="2">
    <location>
        <begin position="1"/>
        <end position="28"/>
    </location>
</feature>
<evidence type="ECO:0000313" key="5">
    <source>
        <dbReference type="EMBL" id="HFN01502.1"/>
    </source>
</evidence>
<evidence type="ECO:0000259" key="4">
    <source>
        <dbReference type="PROSITE" id="PS51272"/>
    </source>
</evidence>
<evidence type="ECO:0000256" key="2">
    <source>
        <dbReference type="RuleBase" id="RU363072"/>
    </source>
</evidence>
<dbReference type="Gene3D" id="2.40.160.180">
    <property type="entry name" value="Carbohydrate-selective porin OprB"/>
    <property type="match status" value="1"/>
</dbReference>
<dbReference type="EMBL" id="DSRU01000415">
    <property type="protein sequence ID" value="HFN01502.1"/>
    <property type="molecule type" value="Genomic_DNA"/>
</dbReference>
<dbReference type="GO" id="GO:0008643">
    <property type="term" value="P:carbohydrate transport"/>
    <property type="evidence" value="ECO:0007669"/>
    <property type="project" value="InterPro"/>
</dbReference>